<dbReference type="AlphaFoldDB" id="A0A812K571"/>
<comment type="caution">
    <text evidence="1">The sequence shown here is derived from an EMBL/GenBank/DDBJ whole genome shotgun (WGS) entry which is preliminary data.</text>
</comment>
<evidence type="ECO:0000313" key="2">
    <source>
        <dbReference type="Proteomes" id="UP000649617"/>
    </source>
</evidence>
<organism evidence="1 2">
    <name type="scientific">Symbiodinium pilosum</name>
    <name type="common">Dinoflagellate</name>
    <dbReference type="NCBI Taxonomy" id="2952"/>
    <lineage>
        <taxon>Eukaryota</taxon>
        <taxon>Sar</taxon>
        <taxon>Alveolata</taxon>
        <taxon>Dinophyceae</taxon>
        <taxon>Suessiales</taxon>
        <taxon>Symbiodiniaceae</taxon>
        <taxon>Symbiodinium</taxon>
    </lineage>
</organism>
<proteinExistence type="predicted"/>
<gene>
    <name evidence="1" type="ORF">SPIL2461_LOCUS3068</name>
</gene>
<protein>
    <submittedName>
        <fullName evidence="1">Uncharacterized protein</fullName>
    </submittedName>
</protein>
<dbReference type="EMBL" id="CAJNIZ010003593">
    <property type="protein sequence ID" value="CAE7223905.1"/>
    <property type="molecule type" value="Genomic_DNA"/>
</dbReference>
<evidence type="ECO:0000313" key="1">
    <source>
        <dbReference type="EMBL" id="CAE7223905.1"/>
    </source>
</evidence>
<dbReference type="Proteomes" id="UP000649617">
    <property type="component" value="Unassembled WGS sequence"/>
</dbReference>
<keyword evidence="2" id="KW-1185">Reference proteome</keyword>
<name>A0A812K571_SYMPI</name>
<accession>A0A812K571</accession>
<reference evidence="1" key="1">
    <citation type="submission" date="2021-02" db="EMBL/GenBank/DDBJ databases">
        <authorList>
            <person name="Dougan E. K."/>
            <person name="Rhodes N."/>
            <person name="Thang M."/>
            <person name="Chan C."/>
        </authorList>
    </citation>
    <scope>NUCLEOTIDE SEQUENCE</scope>
</reference>
<sequence length="97" mass="10443">MHMQGFGWSANAVSMWQPTFLPCLAASSPCKSRAPTRTGNVSAGGFCAFSRHFGSRCYGASSYYPYLLAKLCAARCWQRCGARPLHAEICEGGQSLG</sequence>